<evidence type="ECO:0000313" key="2">
    <source>
        <dbReference type="Proteomes" id="UP000271708"/>
    </source>
</evidence>
<name>A0A5P8FPG4_9MICO</name>
<dbReference type="Proteomes" id="UP000271708">
    <property type="component" value="Chromosome"/>
</dbReference>
<dbReference type="KEGG" id="jme:EEW87_016090"/>
<gene>
    <name evidence="1" type="ORF">EEW87_016090</name>
</gene>
<accession>A0A5P8FPG4</accession>
<dbReference type="RefSeq" id="WP_123092735.1">
    <property type="nucleotide sequence ID" value="NZ_CAJGVE010000009.1"/>
</dbReference>
<evidence type="ECO:0000313" key="1">
    <source>
        <dbReference type="EMBL" id="QFQ31529.1"/>
    </source>
</evidence>
<sequence length="97" mass="10869">MDDFRWTESPDGRLALDAPRFVVRVAVEHPETLDTCVDYYDWAGAPDVTSVLSAARERWPSADLAVFVSADDEAELLLVHGTQDVGRYTSHTIAFER</sequence>
<protein>
    <submittedName>
        <fullName evidence="1">Uncharacterized protein</fullName>
    </submittedName>
</protein>
<dbReference type="EMBL" id="CP044548">
    <property type="protein sequence ID" value="QFQ31529.1"/>
    <property type="molecule type" value="Genomic_DNA"/>
</dbReference>
<organism evidence="1 2">
    <name type="scientific">Janibacter melonis</name>
    <dbReference type="NCBI Taxonomy" id="262209"/>
    <lineage>
        <taxon>Bacteria</taxon>
        <taxon>Bacillati</taxon>
        <taxon>Actinomycetota</taxon>
        <taxon>Actinomycetes</taxon>
        <taxon>Micrococcales</taxon>
        <taxon>Intrasporangiaceae</taxon>
        <taxon>Janibacter</taxon>
    </lineage>
</organism>
<proteinExistence type="predicted"/>
<dbReference type="AlphaFoldDB" id="A0A5P8FPG4"/>
<reference evidence="1 2" key="1">
    <citation type="submission" date="2019-09" db="EMBL/GenBank/DDBJ databases">
        <title>Complete Genome Sequence of Janibacter melonis M714 with both human health impact and industrial applications.</title>
        <authorList>
            <person name="Jin M."/>
            <person name="Zhao Q.R."/>
        </authorList>
    </citation>
    <scope>NUCLEOTIDE SEQUENCE [LARGE SCALE GENOMIC DNA]</scope>
    <source>
        <strain evidence="1 2">M714</strain>
    </source>
</reference>
<dbReference type="GeneID" id="59162713"/>